<proteinExistence type="predicted"/>
<protein>
    <submittedName>
        <fullName evidence="1">RCG62255</fullName>
    </submittedName>
</protein>
<reference evidence="2" key="1">
    <citation type="submission" date="2005-09" db="EMBL/GenBank/DDBJ databases">
        <authorList>
            <person name="Mural R.J."/>
            <person name="Li P.W."/>
            <person name="Adams M.D."/>
            <person name="Amanatides P.G."/>
            <person name="Baden-Tillson H."/>
            <person name="Barnstead M."/>
            <person name="Chin S.H."/>
            <person name="Dew I."/>
            <person name="Evans C.A."/>
            <person name="Ferriera S."/>
            <person name="Flanigan M."/>
            <person name="Fosler C."/>
            <person name="Glodek A."/>
            <person name="Gu Z."/>
            <person name="Holt R.A."/>
            <person name="Jennings D."/>
            <person name="Kraft C.L."/>
            <person name="Lu F."/>
            <person name="Nguyen T."/>
            <person name="Nusskern D.R."/>
            <person name="Pfannkoch C.M."/>
            <person name="Sitter C."/>
            <person name="Sutton G.G."/>
            <person name="Venter J.C."/>
            <person name="Wang Z."/>
            <person name="Woodage T."/>
            <person name="Zheng X.H."/>
            <person name="Zhong F."/>
        </authorList>
    </citation>
    <scope>NUCLEOTIDE SEQUENCE [LARGE SCALE GENOMIC DNA]</scope>
    <source>
        <strain>BN</strain>
        <strain evidence="2">Sprague-Dawley</strain>
    </source>
</reference>
<evidence type="ECO:0000313" key="1">
    <source>
        <dbReference type="EMBL" id="EDM03383.1"/>
    </source>
</evidence>
<sequence>MLCNREQWALCERLLREQPQVQNYSALHQELCRTKIREMRNERSRVRRQRVAQPCP</sequence>
<evidence type="ECO:0000313" key="2">
    <source>
        <dbReference type="Proteomes" id="UP000234681"/>
    </source>
</evidence>
<name>A6HBH8_RAT</name>
<dbReference type="Proteomes" id="UP000234681">
    <property type="component" value="Chromosome 6"/>
</dbReference>
<accession>A6HBH8</accession>
<dbReference type="AlphaFoldDB" id="A6HBH8"/>
<organism evidence="1 2">
    <name type="scientific">Rattus norvegicus</name>
    <name type="common">Rat</name>
    <dbReference type="NCBI Taxonomy" id="10116"/>
    <lineage>
        <taxon>Eukaryota</taxon>
        <taxon>Metazoa</taxon>
        <taxon>Chordata</taxon>
        <taxon>Craniata</taxon>
        <taxon>Vertebrata</taxon>
        <taxon>Euteleostomi</taxon>
        <taxon>Mammalia</taxon>
        <taxon>Eutheria</taxon>
        <taxon>Euarchontoglires</taxon>
        <taxon>Glires</taxon>
        <taxon>Rodentia</taxon>
        <taxon>Myomorpha</taxon>
        <taxon>Muroidea</taxon>
        <taxon>Muridae</taxon>
        <taxon>Murinae</taxon>
        <taxon>Rattus</taxon>
    </lineage>
</organism>
<gene>
    <name evidence="1" type="ORF">rCG_62255</name>
</gene>
<dbReference type="EMBL" id="CH473947">
    <property type="protein sequence ID" value="EDM03383.1"/>
    <property type="molecule type" value="Genomic_DNA"/>
</dbReference>